<comment type="caution">
    <text evidence="2">The sequence shown here is derived from an EMBL/GenBank/DDBJ whole genome shotgun (WGS) entry which is preliminary data.</text>
</comment>
<feature type="domain" description="Phage neck terminator protein gp12-like" evidence="1">
    <location>
        <begin position="10"/>
        <end position="156"/>
    </location>
</feature>
<dbReference type="EMBL" id="PXZO01000060">
    <property type="protein sequence ID" value="PSK04212.1"/>
    <property type="molecule type" value="Genomic_DNA"/>
</dbReference>
<dbReference type="Pfam" id="PF23961">
    <property type="entry name" value="Phage_tail_terminator_9"/>
    <property type="match status" value="1"/>
</dbReference>
<dbReference type="RefSeq" id="WP_106836293.1">
    <property type="nucleotide sequence ID" value="NZ_JARMEW010000044.1"/>
</dbReference>
<reference evidence="2 3" key="1">
    <citation type="submission" date="2018-03" db="EMBL/GenBank/DDBJ databases">
        <title>Brevisbacillus phylogenomics.</title>
        <authorList>
            <person name="Dunlap C."/>
        </authorList>
    </citation>
    <scope>NUCLEOTIDE SEQUENCE [LARGE SCALE GENOMIC DNA]</scope>
    <source>
        <strain evidence="2 3">NRRL B-41110</strain>
    </source>
</reference>
<organism evidence="2 3">
    <name type="scientific">Brevibacillus porteri</name>
    <dbReference type="NCBI Taxonomy" id="2126350"/>
    <lineage>
        <taxon>Bacteria</taxon>
        <taxon>Bacillati</taxon>
        <taxon>Bacillota</taxon>
        <taxon>Bacilli</taxon>
        <taxon>Bacillales</taxon>
        <taxon>Paenibacillaceae</taxon>
        <taxon>Brevibacillus</taxon>
    </lineage>
</organism>
<evidence type="ECO:0000313" key="2">
    <source>
        <dbReference type="EMBL" id="PSK04212.1"/>
    </source>
</evidence>
<keyword evidence="3" id="KW-1185">Reference proteome</keyword>
<gene>
    <name evidence="2" type="ORF">C7R92_27120</name>
</gene>
<evidence type="ECO:0000259" key="1">
    <source>
        <dbReference type="Pfam" id="PF23961"/>
    </source>
</evidence>
<dbReference type="NCBIfam" id="NF047498">
    <property type="entry name" value="LIC_12616_fam"/>
    <property type="match status" value="1"/>
</dbReference>
<sequence>MIPFRAIRSTIVQGLSKHLSLPVIELNGGGDIPKTAFLTYDFDEANGESTGFPIEFEAGDKIRQVETVPFTVSFLSYADDKATSVENAMKARDWFKTSGYEVLKDTVNVIVTSYGSIENRDIKIGLEWERRHGFEIEFRTIDETKRDLITIDKANVRGVDGFGG</sequence>
<protein>
    <recommendedName>
        <fullName evidence="1">Phage neck terminator protein gp12-like domain-containing protein</fullName>
    </recommendedName>
</protein>
<evidence type="ECO:0000313" key="3">
    <source>
        <dbReference type="Proteomes" id="UP000241645"/>
    </source>
</evidence>
<dbReference type="Proteomes" id="UP000241645">
    <property type="component" value="Unassembled WGS sequence"/>
</dbReference>
<dbReference type="GeneID" id="95753756"/>
<accession>A0ABX5FHT2</accession>
<dbReference type="InterPro" id="IPR057087">
    <property type="entry name" value="Gp12-like"/>
</dbReference>
<name>A0ABX5FHT2_9BACL</name>
<proteinExistence type="predicted"/>